<dbReference type="NCBIfam" id="TIGR01982">
    <property type="entry name" value="UbiB"/>
    <property type="match status" value="1"/>
</dbReference>
<dbReference type="InterPro" id="IPR004147">
    <property type="entry name" value="ABC1_dom"/>
</dbReference>
<evidence type="ECO:0000256" key="3">
    <source>
        <dbReference type="ARBA" id="ARBA00022475"/>
    </source>
</evidence>
<evidence type="ECO:0000256" key="9">
    <source>
        <dbReference type="ARBA" id="ARBA00022777"/>
    </source>
</evidence>
<evidence type="ECO:0000256" key="1">
    <source>
        <dbReference type="ARBA" id="ARBA00005020"/>
    </source>
</evidence>
<dbReference type="PANTHER" id="PTHR10566:SF113">
    <property type="entry name" value="PROTEIN ACTIVITY OF BC1 COMPLEX KINASE 7, CHLOROPLASTIC"/>
    <property type="match status" value="1"/>
</dbReference>
<dbReference type="RefSeq" id="WP_075518295.1">
    <property type="nucleotide sequence ID" value="NZ_FPLD01000073.1"/>
</dbReference>
<organism evidence="15 16">
    <name type="scientific">Moritella viscosa</name>
    <dbReference type="NCBI Taxonomy" id="80854"/>
    <lineage>
        <taxon>Bacteria</taxon>
        <taxon>Pseudomonadati</taxon>
        <taxon>Pseudomonadota</taxon>
        <taxon>Gammaproteobacteria</taxon>
        <taxon>Alteromonadales</taxon>
        <taxon>Moritellaceae</taxon>
        <taxon>Moritella</taxon>
    </lineage>
</organism>
<comment type="function">
    <text evidence="13">Is probably a protein kinase regulator of UbiI activity which is involved in aerobic coenzyme Q (ubiquinone) biosynthesis.</text>
</comment>
<dbReference type="EMBL" id="FPLD01000073">
    <property type="protein sequence ID" value="SGZ04796.1"/>
    <property type="molecule type" value="Genomic_DNA"/>
</dbReference>
<evidence type="ECO:0000313" key="15">
    <source>
        <dbReference type="EMBL" id="SGZ04796.1"/>
    </source>
</evidence>
<gene>
    <name evidence="13" type="primary">ubiB</name>
    <name evidence="15" type="ORF">NVI5450_2821</name>
</gene>
<evidence type="ECO:0000256" key="11">
    <source>
        <dbReference type="ARBA" id="ARBA00022989"/>
    </source>
</evidence>
<dbReference type="EC" id="2.7.-.-" evidence="13"/>
<dbReference type="HAMAP" id="MF_00414">
    <property type="entry name" value="UbiB"/>
    <property type="match status" value="1"/>
</dbReference>
<dbReference type="OrthoDB" id="9795390at2"/>
<accession>A0A1L0BLW9</accession>
<feature type="active site" description="Proton acceptor" evidence="13">
    <location>
        <position position="287"/>
    </location>
</feature>
<keyword evidence="7 13" id="KW-0812">Transmembrane</keyword>
<keyword evidence="4" id="KW-0997">Cell inner membrane</keyword>
<dbReference type="GO" id="GO:0005524">
    <property type="term" value="F:ATP binding"/>
    <property type="evidence" value="ECO:0007669"/>
    <property type="project" value="UniProtKB-KW"/>
</dbReference>
<dbReference type="InterPro" id="IPR045308">
    <property type="entry name" value="UbiB_bact"/>
</dbReference>
<sequence length="546" mass="62325">MTLVELKRFYHIQKVVLEYGIDELLPAQLQPLSARLFRKSIFWIKNQHSEKSPAERIKLALQQLGPVFIKFGQMLSTRRDLLPQEFAEQLAMLQDQVPPFDSQLAMQQIESALGQSIDDVFDNFDPVPLASASIAQVHTAKLKSNGEDVVIKIIRPDIEPIIRADTQLMKRLSKVLLKLVPEVTRLRPLEVVLDYEKTILDELNLEREAANAIQLRRNFLDSKELYVPEIYPDFSHKNMIVMERIYGIPVSDIAALEAQGTNMKLLAERGVETFFTQVFRDSFFHADMHPGNVFVSYETPEDPRWIGIDCGIVGTLNREDKRYLAENLLAFFHRDYRKVAELHVDSGWVPSYVDVNDFEFAIRTVCDPIFEKPLAEISFGHVLVNLFATARKFDMTVQPQLVLLQKTLLYIEGLGRQLYPQLDLWDTAKPFLENWVKEQMGPQAVFSAVKQRAPFWAEKLPELPELVFDTLTKATKQQAKLDTLFTQAERFTQQQAYVNKGRYLLSCGGVLMICAAIVYNPDTTSLATTLASIGSGLLIVGWCKLK</sequence>
<feature type="binding site" evidence="13">
    <location>
        <position position="152"/>
    </location>
    <ligand>
        <name>ATP</name>
        <dbReference type="ChEBI" id="CHEBI:30616"/>
    </ligand>
</feature>
<dbReference type="InterPro" id="IPR011009">
    <property type="entry name" value="Kinase-like_dom_sf"/>
</dbReference>
<evidence type="ECO:0000256" key="2">
    <source>
        <dbReference type="ARBA" id="ARBA00009670"/>
    </source>
</evidence>
<comment type="pathway">
    <text evidence="1 13">Cofactor biosynthesis; ubiquinone biosynthesis [regulation].</text>
</comment>
<comment type="similarity">
    <text evidence="2">Belongs to the protein kinase superfamily. ADCK protein kinase family.</text>
</comment>
<keyword evidence="9 13" id="KW-0418">Kinase</keyword>
<dbReference type="UniPathway" id="UPA00232"/>
<dbReference type="GO" id="GO:0005886">
    <property type="term" value="C:plasma membrane"/>
    <property type="evidence" value="ECO:0007669"/>
    <property type="project" value="UniProtKB-UniRule"/>
</dbReference>
<keyword evidence="12 13" id="KW-0472">Membrane</keyword>
<keyword evidence="11 13" id="KW-1133">Transmembrane helix</keyword>
<evidence type="ECO:0000256" key="12">
    <source>
        <dbReference type="ARBA" id="ARBA00023136"/>
    </source>
</evidence>
<keyword evidence="3 13" id="KW-1003">Cell membrane</keyword>
<evidence type="ECO:0000256" key="5">
    <source>
        <dbReference type="ARBA" id="ARBA00022679"/>
    </source>
</evidence>
<dbReference type="CDD" id="cd13972">
    <property type="entry name" value="UbiB"/>
    <property type="match status" value="1"/>
</dbReference>
<dbReference type="SUPFAM" id="SSF56112">
    <property type="entry name" value="Protein kinase-like (PK-like)"/>
    <property type="match status" value="1"/>
</dbReference>
<dbReference type="Proteomes" id="UP000183794">
    <property type="component" value="Unassembled WGS sequence"/>
</dbReference>
<keyword evidence="6 13" id="KW-0831">Ubiquinone biosynthesis</keyword>
<feature type="domain" description="ABC1 atypical kinase-like" evidence="14">
    <location>
        <begin position="93"/>
        <end position="343"/>
    </location>
</feature>
<dbReference type="NCBIfam" id="NF003404">
    <property type="entry name" value="PRK04750.1"/>
    <property type="match status" value="1"/>
</dbReference>
<evidence type="ECO:0000256" key="6">
    <source>
        <dbReference type="ARBA" id="ARBA00022688"/>
    </source>
</evidence>
<comment type="similarity">
    <text evidence="13">Belongs to the ABC1 family. UbiB subfamily.</text>
</comment>
<name>A0A1L0BLW9_9GAMM</name>
<keyword evidence="10 13" id="KW-0067">ATP-binding</keyword>
<dbReference type="Pfam" id="PF03109">
    <property type="entry name" value="ABC1"/>
    <property type="match status" value="1"/>
</dbReference>
<evidence type="ECO:0000256" key="13">
    <source>
        <dbReference type="HAMAP-Rule" id="MF_00414"/>
    </source>
</evidence>
<evidence type="ECO:0000256" key="10">
    <source>
        <dbReference type="ARBA" id="ARBA00022840"/>
    </source>
</evidence>
<reference evidence="15 16" key="1">
    <citation type="submission" date="2016-11" db="EMBL/GenBank/DDBJ databases">
        <authorList>
            <person name="Jaros S."/>
            <person name="Januszkiewicz K."/>
            <person name="Wedrychowicz H."/>
        </authorList>
    </citation>
    <scope>NUCLEOTIDE SEQUENCE [LARGE SCALE GENOMIC DNA]</scope>
    <source>
        <strain evidence="15">NVI 5450</strain>
    </source>
</reference>
<dbReference type="PANTHER" id="PTHR10566">
    <property type="entry name" value="CHAPERONE-ACTIVITY OF BC1 COMPLEX CABC1 -RELATED"/>
    <property type="match status" value="1"/>
</dbReference>
<dbReference type="GO" id="GO:0006744">
    <property type="term" value="P:ubiquinone biosynthetic process"/>
    <property type="evidence" value="ECO:0007669"/>
    <property type="project" value="UniProtKB-UniPathway"/>
</dbReference>
<keyword evidence="8 13" id="KW-0547">Nucleotide-binding</keyword>
<keyword evidence="15" id="KW-0830">Ubiquinone</keyword>
<evidence type="ECO:0000256" key="8">
    <source>
        <dbReference type="ARBA" id="ARBA00022741"/>
    </source>
</evidence>
<evidence type="ECO:0000259" key="14">
    <source>
        <dbReference type="Pfam" id="PF03109"/>
    </source>
</evidence>
<evidence type="ECO:0000256" key="7">
    <source>
        <dbReference type="ARBA" id="ARBA00022692"/>
    </source>
</evidence>
<evidence type="ECO:0000256" key="4">
    <source>
        <dbReference type="ARBA" id="ARBA00022519"/>
    </source>
</evidence>
<dbReference type="InterPro" id="IPR010232">
    <property type="entry name" value="UbiB"/>
</dbReference>
<evidence type="ECO:0000313" key="16">
    <source>
        <dbReference type="Proteomes" id="UP000183794"/>
    </source>
</evidence>
<dbReference type="AlphaFoldDB" id="A0A1L0BLW9"/>
<protein>
    <recommendedName>
        <fullName evidence="13">Probable protein kinase UbiB</fullName>
        <ecNumber evidence="13">2.7.-.-</ecNumber>
    </recommendedName>
    <alternativeName>
        <fullName evidence="13">Ubiquinone biosynthesis protein UbiB</fullName>
    </alternativeName>
</protein>
<keyword evidence="5 13" id="KW-0808">Transferase</keyword>
<dbReference type="InterPro" id="IPR050154">
    <property type="entry name" value="UbiB_kinase"/>
</dbReference>
<dbReference type="GO" id="GO:0004672">
    <property type="term" value="F:protein kinase activity"/>
    <property type="evidence" value="ECO:0007669"/>
    <property type="project" value="UniProtKB-UniRule"/>
</dbReference>
<proteinExistence type="inferred from homology"/>
<feature type="binding site" evidence="13">
    <location>
        <begin position="129"/>
        <end position="137"/>
    </location>
    <ligand>
        <name>ATP</name>
        <dbReference type="ChEBI" id="CHEBI:30616"/>
    </ligand>
</feature>
<dbReference type="GO" id="GO:0010795">
    <property type="term" value="P:regulation of ubiquinone biosynthetic process"/>
    <property type="evidence" value="ECO:0007669"/>
    <property type="project" value="UniProtKB-UniRule"/>
</dbReference>